<dbReference type="GO" id="GO:0008168">
    <property type="term" value="F:methyltransferase activity"/>
    <property type="evidence" value="ECO:0007669"/>
    <property type="project" value="UniProtKB-KW"/>
</dbReference>
<dbReference type="InterPro" id="IPR025714">
    <property type="entry name" value="Methyltranfer_dom"/>
</dbReference>
<dbReference type="AlphaFoldDB" id="A0A7R7ELD2"/>
<dbReference type="GO" id="GO:0032259">
    <property type="term" value="P:methylation"/>
    <property type="evidence" value="ECO:0007669"/>
    <property type="project" value="UniProtKB-KW"/>
</dbReference>
<dbReference type="Proteomes" id="UP000595897">
    <property type="component" value="Chromosome"/>
</dbReference>
<evidence type="ECO:0000259" key="4">
    <source>
        <dbReference type="Pfam" id="PF13847"/>
    </source>
</evidence>
<protein>
    <recommendedName>
        <fullName evidence="4">Methyltransferase domain-containing protein</fullName>
    </recommendedName>
</protein>
<accession>A0A7R7ELD2</accession>
<evidence type="ECO:0000313" key="5">
    <source>
        <dbReference type="EMBL" id="BCN30914.1"/>
    </source>
</evidence>
<dbReference type="SUPFAM" id="SSF53335">
    <property type="entry name" value="S-adenosyl-L-methionine-dependent methyltransferases"/>
    <property type="match status" value="1"/>
</dbReference>
<dbReference type="InterPro" id="IPR029063">
    <property type="entry name" value="SAM-dependent_MTases_sf"/>
</dbReference>
<dbReference type="CDD" id="cd02440">
    <property type="entry name" value="AdoMet_MTases"/>
    <property type="match status" value="1"/>
</dbReference>
<evidence type="ECO:0000256" key="1">
    <source>
        <dbReference type="ARBA" id="ARBA00022603"/>
    </source>
</evidence>
<evidence type="ECO:0000256" key="3">
    <source>
        <dbReference type="ARBA" id="ARBA00022691"/>
    </source>
</evidence>
<dbReference type="PANTHER" id="PTHR43464">
    <property type="entry name" value="METHYLTRANSFERASE"/>
    <property type="match status" value="1"/>
</dbReference>
<dbReference type="PANTHER" id="PTHR43464:SF19">
    <property type="entry name" value="UBIQUINONE BIOSYNTHESIS O-METHYLTRANSFERASE, MITOCHONDRIAL"/>
    <property type="match status" value="1"/>
</dbReference>
<dbReference type="Gene3D" id="3.40.50.150">
    <property type="entry name" value="Vaccinia Virus protein VP39"/>
    <property type="match status" value="1"/>
</dbReference>
<evidence type="ECO:0000313" key="6">
    <source>
        <dbReference type="Proteomes" id="UP000595897"/>
    </source>
</evidence>
<dbReference type="EMBL" id="AP024169">
    <property type="protein sequence ID" value="BCN30914.1"/>
    <property type="molecule type" value="Genomic_DNA"/>
</dbReference>
<reference evidence="5 6" key="1">
    <citation type="submission" date="2020-11" db="EMBL/GenBank/DDBJ databases">
        <title>Draft genome sequencing of a Lachnospiraceae strain isolated from anoxic soil subjected to BSD treatment.</title>
        <authorList>
            <person name="Uek A."/>
            <person name="Tonouchi A."/>
        </authorList>
    </citation>
    <scope>NUCLEOTIDE SEQUENCE [LARGE SCALE GENOMIC DNA]</scope>
    <source>
        <strain evidence="5 6">TB5</strain>
    </source>
</reference>
<keyword evidence="1" id="KW-0489">Methyltransferase</keyword>
<keyword evidence="2" id="KW-0808">Transferase</keyword>
<organism evidence="5 6">
    <name type="scientific">Anaeromicropila herbilytica</name>
    <dbReference type="NCBI Taxonomy" id="2785025"/>
    <lineage>
        <taxon>Bacteria</taxon>
        <taxon>Bacillati</taxon>
        <taxon>Bacillota</taxon>
        <taxon>Clostridia</taxon>
        <taxon>Lachnospirales</taxon>
        <taxon>Lachnospiraceae</taxon>
        <taxon>Anaeromicropila</taxon>
    </lineage>
</organism>
<name>A0A7R7ELD2_9FIRM</name>
<gene>
    <name evidence="5" type="ORF">bsdtb5_22090</name>
</gene>
<evidence type="ECO:0000256" key="2">
    <source>
        <dbReference type="ARBA" id="ARBA00022679"/>
    </source>
</evidence>
<dbReference type="Pfam" id="PF13847">
    <property type="entry name" value="Methyltransf_31"/>
    <property type="match status" value="1"/>
</dbReference>
<sequence length="180" mass="19999">MAGWDDSLKNIFTAIHLKEGSILELGCGAGDVSIKLAQMGHKVTGVDFSPTAIKWAREKAKSKDVSIEFITGSVCEEDLLSGMKYDLIIDGNCLHCLFGEERILFYSNVKRLLSKTGIFYIGSAILAPEGEPNPTISSIERCILTREALEKELELMGFVVIETWITEHKAHNHYRGLCHI</sequence>
<keyword evidence="3" id="KW-0949">S-adenosyl-L-methionine</keyword>
<proteinExistence type="predicted"/>
<dbReference type="KEGG" id="ahb:bsdtb5_22090"/>
<keyword evidence="6" id="KW-1185">Reference proteome</keyword>
<feature type="domain" description="Methyltransferase" evidence="4">
    <location>
        <begin position="18"/>
        <end position="124"/>
    </location>
</feature>